<evidence type="ECO:0000313" key="7">
    <source>
        <dbReference type="EMBL" id="KAL1616866.1"/>
    </source>
</evidence>
<dbReference type="Pfam" id="PF07690">
    <property type="entry name" value="MFS_1"/>
    <property type="match status" value="1"/>
</dbReference>
<evidence type="ECO:0000256" key="3">
    <source>
        <dbReference type="ARBA" id="ARBA00022989"/>
    </source>
</evidence>
<dbReference type="InterPro" id="IPR036259">
    <property type="entry name" value="MFS_trans_sf"/>
</dbReference>
<dbReference type="PANTHER" id="PTHR23502">
    <property type="entry name" value="MAJOR FACILITATOR SUPERFAMILY"/>
    <property type="match status" value="1"/>
</dbReference>
<name>A0ABR3SCT8_9PEZI</name>
<organism evidence="7 8">
    <name type="scientific">Neofusicoccum ribis</name>
    <dbReference type="NCBI Taxonomy" id="45134"/>
    <lineage>
        <taxon>Eukaryota</taxon>
        <taxon>Fungi</taxon>
        <taxon>Dikarya</taxon>
        <taxon>Ascomycota</taxon>
        <taxon>Pezizomycotina</taxon>
        <taxon>Dothideomycetes</taxon>
        <taxon>Dothideomycetes incertae sedis</taxon>
        <taxon>Botryosphaeriales</taxon>
        <taxon>Botryosphaeriaceae</taxon>
        <taxon>Neofusicoccum</taxon>
    </lineage>
</organism>
<gene>
    <name evidence="7" type="ORF">SLS56_011234</name>
</gene>
<protein>
    <recommendedName>
        <fullName evidence="6">Major facilitator superfamily (MFS) profile domain-containing protein</fullName>
    </recommendedName>
</protein>
<accession>A0ABR3SCT8</accession>
<comment type="caution">
    <text evidence="7">The sequence shown here is derived from an EMBL/GenBank/DDBJ whole genome shotgun (WGS) entry which is preliminary data.</text>
</comment>
<feature type="transmembrane region" description="Helical" evidence="5">
    <location>
        <begin position="121"/>
        <end position="142"/>
    </location>
</feature>
<dbReference type="Proteomes" id="UP001521116">
    <property type="component" value="Unassembled WGS sequence"/>
</dbReference>
<evidence type="ECO:0000256" key="5">
    <source>
        <dbReference type="SAM" id="Phobius"/>
    </source>
</evidence>
<keyword evidence="8" id="KW-1185">Reference proteome</keyword>
<feature type="transmembrane region" description="Helical" evidence="5">
    <location>
        <begin position="148"/>
        <end position="171"/>
    </location>
</feature>
<dbReference type="EMBL" id="JAJVDC020000250">
    <property type="protein sequence ID" value="KAL1616866.1"/>
    <property type="molecule type" value="Genomic_DNA"/>
</dbReference>
<dbReference type="Gene3D" id="1.20.1250.20">
    <property type="entry name" value="MFS general substrate transporter like domains"/>
    <property type="match status" value="1"/>
</dbReference>
<sequence>MSNSTLASSLPGGTSVYLRSYFSITDPLLAALPTSMYLVGYVVGPLFFAPLSERFGRKPMILLSHILFTCATLGCALSPSFQVLVFFRAIAGVGGATPISLIGGVYSDLYTDQRVRGRATAAYSVITTIPITMGPTMFGYVSLVGWRWSFYLSTIIAGCTLLLLVLVPETYAPIILARKAPHSAAKSPEEAYIFHILLVSVSRPIKMLFTEPIVIFSTMADIHWIVPMLAGLPFGAAYIVIFIAFFNYLTDAYKTHSASAMAAASCGRSLTGALLVLAADSMYQHLGPSWATTIPALASLAMVPIPFVFIRYGDSIRGRSRICQELNKAGM</sequence>
<evidence type="ECO:0000256" key="4">
    <source>
        <dbReference type="ARBA" id="ARBA00023136"/>
    </source>
</evidence>
<dbReference type="InterPro" id="IPR011701">
    <property type="entry name" value="MFS"/>
</dbReference>
<dbReference type="InterPro" id="IPR020846">
    <property type="entry name" value="MFS_dom"/>
</dbReference>
<dbReference type="PANTHER" id="PTHR23502:SF74">
    <property type="entry name" value="MAJOR FACILITATOR SUPERFAMILY (MFS) PROFILE DOMAIN-CONTAINING PROTEIN"/>
    <property type="match status" value="1"/>
</dbReference>
<feature type="transmembrane region" description="Helical" evidence="5">
    <location>
        <begin position="28"/>
        <end position="48"/>
    </location>
</feature>
<proteinExistence type="predicted"/>
<evidence type="ECO:0000256" key="2">
    <source>
        <dbReference type="ARBA" id="ARBA00022692"/>
    </source>
</evidence>
<evidence type="ECO:0000313" key="8">
    <source>
        <dbReference type="Proteomes" id="UP001521116"/>
    </source>
</evidence>
<feature type="transmembrane region" description="Helical" evidence="5">
    <location>
        <begin position="60"/>
        <end position="79"/>
    </location>
</feature>
<keyword evidence="3 5" id="KW-1133">Transmembrane helix</keyword>
<feature type="transmembrane region" description="Helical" evidence="5">
    <location>
        <begin position="85"/>
        <end position="109"/>
    </location>
</feature>
<evidence type="ECO:0000256" key="1">
    <source>
        <dbReference type="ARBA" id="ARBA00004141"/>
    </source>
</evidence>
<dbReference type="PROSITE" id="PS50850">
    <property type="entry name" value="MFS"/>
    <property type="match status" value="1"/>
</dbReference>
<evidence type="ECO:0000259" key="6">
    <source>
        <dbReference type="PROSITE" id="PS50850"/>
    </source>
</evidence>
<feature type="domain" description="Major facilitator superfamily (MFS) profile" evidence="6">
    <location>
        <begin position="1"/>
        <end position="331"/>
    </location>
</feature>
<keyword evidence="4 5" id="KW-0472">Membrane</keyword>
<comment type="subcellular location">
    <subcellularLocation>
        <location evidence="1">Membrane</location>
        <topology evidence="1">Multi-pass membrane protein</topology>
    </subcellularLocation>
</comment>
<feature type="transmembrane region" description="Helical" evidence="5">
    <location>
        <begin position="290"/>
        <end position="312"/>
    </location>
</feature>
<reference evidence="7 8" key="1">
    <citation type="submission" date="2024-02" db="EMBL/GenBank/DDBJ databases">
        <title>De novo assembly and annotation of 12 fungi associated with fruit tree decline syndrome in Ontario, Canada.</title>
        <authorList>
            <person name="Sulman M."/>
            <person name="Ellouze W."/>
            <person name="Ilyukhin E."/>
        </authorList>
    </citation>
    <scope>NUCLEOTIDE SEQUENCE [LARGE SCALE GENOMIC DNA]</scope>
    <source>
        <strain evidence="7 8">M1-105</strain>
    </source>
</reference>
<keyword evidence="2 5" id="KW-0812">Transmembrane</keyword>
<feature type="transmembrane region" description="Helical" evidence="5">
    <location>
        <begin position="222"/>
        <end position="246"/>
    </location>
</feature>
<dbReference type="SUPFAM" id="SSF103473">
    <property type="entry name" value="MFS general substrate transporter"/>
    <property type="match status" value="1"/>
</dbReference>